<evidence type="ECO:0000313" key="2">
    <source>
        <dbReference type="EMBL" id="MFB9906204.1"/>
    </source>
</evidence>
<gene>
    <name evidence="2" type="ORF">ACFFQA_19885</name>
</gene>
<protein>
    <submittedName>
        <fullName evidence="2">Uncharacterized protein</fullName>
    </submittedName>
</protein>
<evidence type="ECO:0000256" key="1">
    <source>
        <dbReference type="SAM" id="SignalP"/>
    </source>
</evidence>
<proteinExistence type="predicted"/>
<reference evidence="2 3" key="1">
    <citation type="submission" date="2024-09" db="EMBL/GenBank/DDBJ databases">
        <authorList>
            <person name="Sun Q."/>
            <person name="Mori K."/>
        </authorList>
    </citation>
    <scope>NUCLEOTIDE SEQUENCE [LARGE SCALE GENOMIC DNA]</scope>
    <source>
        <strain evidence="2 3">TBRC 7907</strain>
    </source>
</reference>
<dbReference type="RefSeq" id="WP_377854126.1">
    <property type="nucleotide sequence ID" value="NZ_JBHLZU010000018.1"/>
</dbReference>
<feature type="chain" id="PRO_5045769262" evidence="1">
    <location>
        <begin position="27"/>
        <end position="141"/>
    </location>
</feature>
<keyword evidence="3" id="KW-1185">Reference proteome</keyword>
<feature type="signal peptide" evidence="1">
    <location>
        <begin position="1"/>
        <end position="26"/>
    </location>
</feature>
<comment type="caution">
    <text evidence="2">The sequence shown here is derived from an EMBL/GenBank/DDBJ whole genome shotgun (WGS) entry which is preliminary data.</text>
</comment>
<name>A0ABV5ZZ75_9PSEU</name>
<evidence type="ECO:0000313" key="3">
    <source>
        <dbReference type="Proteomes" id="UP001589693"/>
    </source>
</evidence>
<accession>A0ABV5ZZ75</accession>
<dbReference type="EMBL" id="JBHLZU010000018">
    <property type="protein sequence ID" value="MFB9906204.1"/>
    <property type="molecule type" value="Genomic_DNA"/>
</dbReference>
<keyword evidence="1" id="KW-0732">Signal</keyword>
<organism evidence="2 3">
    <name type="scientific">Allokutzneria oryzae</name>
    <dbReference type="NCBI Taxonomy" id="1378989"/>
    <lineage>
        <taxon>Bacteria</taxon>
        <taxon>Bacillati</taxon>
        <taxon>Actinomycetota</taxon>
        <taxon>Actinomycetes</taxon>
        <taxon>Pseudonocardiales</taxon>
        <taxon>Pseudonocardiaceae</taxon>
        <taxon>Allokutzneria</taxon>
    </lineage>
</organism>
<sequence>MTTRMSMRSFGAFCSVLGLTTLSMVAGGPVASASASGCVDEGNTNSSCIRIHGSGLHVDWIQPGSLVAPFRTMRGSFTVSDSAGLIDKDTKSYTYKSYSPLPVYMWGDRIKIDKNFPHNDKVCVTLHDGVYHPPACKTIHR</sequence>
<dbReference type="Proteomes" id="UP001589693">
    <property type="component" value="Unassembled WGS sequence"/>
</dbReference>